<comment type="caution">
    <text evidence="3">The sequence shown here is derived from an EMBL/GenBank/DDBJ whole genome shotgun (WGS) entry which is preliminary data.</text>
</comment>
<reference evidence="3" key="1">
    <citation type="journal article" date="2023" name="bioRxiv">
        <title>Scaffold-level genome assemblies of two parasitoid biocontrol wasps reveal the parthenogenesis mechanism and an associated novel virus.</title>
        <authorList>
            <person name="Inwood S."/>
            <person name="Skelly J."/>
            <person name="Guhlin J."/>
            <person name="Harrop T."/>
            <person name="Goldson S."/>
            <person name="Dearden P."/>
        </authorList>
    </citation>
    <scope>NUCLEOTIDE SEQUENCE</scope>
    <source>
        <strain evidence="3">Irish</strain>
        <tissue evidence="3">Whole body</tissue>
    </source>
</reference>
<dbReference type="InterPro" id="IPR012880">
    <property type="entry name" value="Gryzun"/>
</dbReference>
<evidence type="ECO:0000259" key="2">
    <source>
        <dbReference type="Pfam" id="PF11817"/>
    </source>
</evidence>
<dbReference type="EMBL" id="JAQQBS010000003">
    <property type="protein sequence ID" value="KAK0170660.1"/>
    <property type="molecule type" value="Genomic_DNA"/>
</dbReference>
<feature type="domain" description="Trafficking protein particle complex subunit 11" evidence="2">
    <location>
        <begin position="260"/>
        <end position="513"/>
    </location>
</feature>
<dbReference type="Pfam" id="PF07919">
    <property type="entry name" value="Gryzun"/>
    <property type="match status" value="1"/>
</dbReference>
<evidence type="ECO:0000313" key="4">
    <source>
        <dbReference type="Proteomes" id="UP001168990"/>
    </source>
</evidence>
<organism evidence="3 4">
    <name type="scientific">Microctonus aethiopoides</name>
    <dbReference type="NCBI Taxonomy" id="144406"/>
    <lineage>
        <taxon>Eukaryota</taxon>
        <taxon>Metazoa</taxon>
        <taxon>Ecdysozoa</taxon>
        <taxon>Arthropoda</taxon>
        <taxon>Hexapoda</taxon>
        <taxon>Insecta</taxon>
        <taxon>Pterygota</taxon>
        <taxon>Neoptera</taxon>
        <taxon>Endopterygota</taxon>
        <taxon>Hymenoptera</taxon>
        <taxon>Apocrita</taxon>
        <taxon>Ichneumonoidea</taxon>
        <taxon>Braconidae</taxon>
        <taxon>Euphorinae</taxon>
        <taxon>Microctonus</taxon>
    </lineage>
</organism>
<evidence type="ECO:0000259" key="1">
    <source>
        <dbReference type="Pfam" id="PF07919"/>
    </source>
</evidence>
<keyword evidence="4" id="KW-1185">Reference proteome</keyword>
<dbReference type="AlphaFoldDB" id="A0AA39FJM5"/>
<dbReference type="Proteomes" id="UP001168990">
    <property type="component" value="Unassembled WGS sequence"/>
</dbReference>
<name>A0AA39FJM5_9HYME</name>
<dbReference type="Pfam" id="PF11817">
    <property type="entry name" value="Foie-gras_1"/>
    <property type="match status" value="1"/>
</dbReference>
<dbReference type="InterPro" id="IPR021773">
    <property type="entry name" value="TPC11"/>
</dbReference>
<protein>
    <recommendedName>
        <fullName evidence="5">Trafficking protein particle complex subunit 11</fullName>
    </recommendedName>
</protein>
<dbReference type="PANTHER" id="PTHR14374">
    <property type="entry name" value="FOIE GRAS"/>
    <property type="match status" value="1"/>
</dbReference>
<sequence length="1091" mass="124488">MSDLPAELVAKPLALIALSGLDTSNTMHRSVWDAFSNNRRPDGAAVQFKLLAGNHEFPTAKPKRNSYEWYIPKGILKRNWMNKYLNEVPSIVVYFYDLDWGDPMWNEKKMECASKVQALRASLEGRNTKIAVVLIQKIAPPPGSEDAIATQRATALCTACELPAKSLYVLPHGDHLLGYTSRLETAFYEWAQNFYHHQYRIVKGHRDQLNKSSHQYLFIRHQFKMGFFNELKQDKYTALKHYQHAYNNLLEVRMADSNTFEIKTVASFINYKLCRLMFILSQPRDAISQFRAHTDRFRSRTGPEMLLFEHHAWMSNQYSMFAELFDEAIRQGLPPVQTQHPGYYFQLAADHAGLRQASFKELCDNIQEPSKFGDLSTDESKLEFYGQRCWKSEKLSSDPADAAREIIGIQALKYRESTVNHSMIIIGLLGNAISQFKIYRCPRMRRLLVVQMAAEYYNARDYGKVLTLLMHMLWEYRTERWPVLLTDILKNALRAAFLSTSIQDYVTLAIEALGPFTAFSPEHRATIFSNIVSILQRRSPQPEPDLPDDAKALAIEKWSTELNRPDKFTFLIDDTNMSSFINVKTRFSACKYIVGQPVMIEIFVRNLYEGEIEFSKIFVTVGITGCNSDFSVTETSITNFKFIPNEMKKFICEFPAPQQSDGKEIQIIAVSLYLGNDGNFIIMRFSAVGGDLMVLDRFYPEIQQLRGGKFEAIRPLITAEIKHEESNLILTANSETPALLSEWLPIKITIKSSESISNMCIQVKQIIVDNTNDPTTELSLTMNDKQNSVTIEINQIDKDNSIDQIVYVRSHQIGIRNFVIKADYIMSNEVKHLKEITYSLSIIKPFEVTTQFYTQLFEPLTKSFVNEPFILMPHIVCTSTWPIEIIDTSVELGNSIASNNFESQESLLKGIIMRDGESTTDAYCVAPKAGSEQPTSTGVYTLKWRRINADNSGVETSTSVTLAPLWVEESVVGLDAKIPAHGWVRTPLCVSYFIKNYSDYLFTLRLTMEASDAFMYAGQKQIDICVRPKNEKKVEWILRPLVAGFVALPTLSLSVPPDEDHKLNKSKLIEVLERSLPTHIYIMPKSPVLET</sequence>
<dbReference type="GO" id="GO:0005737">
    <property type="term" value="C:cytoplasm"/>
    <property type="evidence" value="ECO:0007669"/>
    <property type="project" value="TreeGrafter"/>
</dbReference>
<evidence type="ECO:0008006" key="5">
    <source>
        <dbReference type="Google" id="ProtNLM"/>
    </source>
</evidence>
<gene>
    <name evidence="3" type="ORF">PV328_008485</name>
</gene>
<dbReference type="PANTHER" id="PTHR14374:SF0">
    <property type="entry name" value="TRAFFICKING PROTEIN PARTICLE COMPLEX SUBUNIT 11"/>
    <property type="match status" value="1"/>
</dbReference>
<reference evidence="3" key="2">
    <citation type="submission" date="2023-03" db="EMBL/GenBank/DDBJ databases">
        <authorList>
            <person name="Inwood S.N."/>
            <person name="Skelly J.G."/>
            <person name="Guhlin J."/>
            <person name="Harrop T.W.R."/>
            <person name="Goldson S.G."/>
            <person name="Dearden P.K."/>
        </authorList>
    </citation>
    <scope>NUCLEOTIDE SEQUENCE</scope>
    <source>
        <strain evidence="3">Irish</strain>
        <tissue evidence="3">Whole body</tissue>
    </source>
</reference>
<evidence type="ECO:0000313" key="3">
    <source>
        <dbReference type="EMBL" id="KAK0170660.1"/>
    </source>
</evidence>
<proteinExistence type="predicted"/>
<feature type="domain" description="Gryzun putative trafficking through Golgi" evidence="1">
    <location>
        <begin position="941"/>
        <end position="1051"/>
    </location>
</feature>
<accession>A0AA39FJM5</accession>